<dbReference type="FunFam" id="1.10.10.10:FF:000705">
    <property type="entry name" value="Hypothetical_protein"/>
    <property type="match status" value="1"/>
</dbReference>
<dbReference type="VEuPathDB" id="TriTrypDB:LPAL13_270033600"/>
<accession>A0A088RWM9</accession>
<sequence length="602" mass="64985">MPLFRVSDAATRPSEVCEDLVAKPIAAHYQLIISTITDQLGPLAGAICRALTQSGPMSLKDISDAVHRDEEVRAVAAAAANRASATGETTTAVPATHQLGSSFHVDLGDIASVNDVIHEVAVKELVTRLVVHRLVHTDAVTHLYEMRYGSAVLLRVLFPLLLHCARQRYGEAAKCVLLVAYQLGVVPPRAAVQVALSRTPSLTREAIEYAVVRLVEDGWLVPVPNLPTATPGAATPALRADGASSHLGGSLDLWSATRPHCVGLQAALHCLFSDAIEQAVAERYADGRLALTLVRALRRRTAPNSEYTEAVASFQELAAELPTTAGVRRDRSGEPRVGTDSVSSGSAEAVRRCLERLCQPVALFAGCNAAAPMTPAAGSSPNFTTMPSTRALLVKPQSESDLYALDDVTAVQLLQEAVCERVVYSRYGVLGVRIMRLLLQHHFLEERTLAEQSVATYVKAREVLHRMFKDGFLLQQEVPRTSALVERSAKASVYLWGLSWSATLLPAVRERLAKTLTIAWVKLREAQQQASAVAKPAACVRSSPAASGGIHRSAAHAEEVEAQWKSGMSRSIQQALQTQRTITGLQSCVMSLMRLLLIVDFF</sequence>
<dbReference type="PANTHER" id="PTHR12949:SF0">
    <property type="entry name" value="DNA-DIRECTED RNA POLYMERASE III SUBUNIT RPC3"/>
    <property type="match status" value="1"/>
</dbReference>
<dbReference type="Proteomes" id="UP000063063">
    <property type="component" value="Chromosome 27"/>
</dbReference>
<evidence type="ECO:0000256" key="2">
    <source>
        <dbReference type="ARBA" id="ARBA00022478"/>
    </source>
</evidence>
<dbReference type="InterPro" id="IPR039748">
    <property type="entry name" value="RPC3"/>
</dbReference>
<evidence type="ECO:0000256" key="1">
    <source>
        <dbReference type="ARBA" id="ARBA00004123"/>
    </source>
</evidence>
<comment type="function">
    <text evidence="5">DNA-dependent RNA polymerase catalyzes the transcription of DNA into RNA using the four ribonucleoside triphosphates as substrates. Specific core component of RNA polymerase III which synthesizes small RNAs, such as 5S rRNA and tRNAs.</text>
</comment>
<dbReference type="VEuPathDB" id="TriTrypDB:LPMP_272560"/>
<dbReference type="Pfam" id="PF22536">
    <property type="entry name" value="WHD_POLR3C"/>
    <property type="match status" value="1"/>
</dbReference>
<name>A0A088RWM9_LEIPA</name>
<evidence type="ECO:0000313" key="7">
    <source>
        <dbReference type="Proteomes" id="UP000063063"/>
    </source>
</evidence>
<dbReference type="GO" id="GO:0005666">
    <property type="term" value="C:RNA polymerase III complex"/>
    <property type="evidence" value="ECO:0007669"/>
    <property type="project" value="UniProtKB-UniRule"/>
</dbReference>
<dbReference type="EMBL" id="CP009396">
    <property type="protein sequence ID" value="AIN99634.2"/>
    <property type="molecule type" value="Genomic_DNA"/>
</dbReference>
<evidence type="ECO:0000313" key="6">
    <source>
        <dbReference type="EMBL" id="AIN99634.2"/>
    </source>
</evidence>
<reference evidence="6 7" key="1">
    <citation type="journal article" date="2015" name="Sci. Rep.">
        <title>The genome of Leishmania panamensis: insights into genomics of the L. (Viannia) subgenus.</title>
        <authorList>
            <person name="Llanes A."/>
            <person name="Restrepo C.M."/>
            <person name="Vecchio G.D."/>
            <person name="Anguizola F.J."/>
            <person name="Lleonart R."/>
        </authorList>
    </citation>
    <scope>NUCLEOTIDE SEQUENCE [LARGE SCALE GENOMIC DNA]</scope>
    <source>
        <strain evidence="6 7">MHOM/PA/94/PSC-1</strain>
    </source>
</reference>
<dbReference type="InterPro" id="IPR036388">
    <property type="entry name" value="WH-like_DNA-bd_sf"/>
</dbReference>
<dbReference type="RefSeq" id="XP_010700341.1">
    <property type="nucleotide sequence ID" value="XM_010702039.1"/>
</dbReference>
<dbReference type="PANTHER" id="PTHR12949">
    <property type="entry name" value="RNA POLYMERASE III DNA DIRECTED -RELATED"/>
    <property type="match status" value="1"/>
</dbReference>
<dbReference type="Gene3D" id="1.10.10.10">
    <property type="entry name" value="Winged helix-like DNA-binding domain superfamily/Winged helix DNA-binding domain"/>
    <property type="match status" value="1"/>
</dbReference>
<comment type="subunit">
    <text evidence="5">Component of the RNA polymerase III (Pol III) complex consisting of 17 subunits.</text>
</comment>
<evidence type="ECO:0000256" key="5">
    <source>
        <dbReference type="RuleBase" id="RU367076"/>
    </source>
</evidence>
<dbReference type="eggNOG" id="ENOG502S6HR">
    <property type="taxonomic scope" value="Eukaryota"/>
</dbReference>
<gene>
    <name evidence="6" type="ORF">LPMP_272560</name>
</gene>
<dbReference type="GO" id="GO:0003697">
    <property type="term" value="F:single-stranded DNA binding"/>
    <property type="evidence" value="ECO:0007669"/>
    <property type="project" value="UniProtKB-UniRule"/>
</dbReference>
<dbReference type="OrthoDB" id="272392at2759"/>
<dbReference type="AlphaFoldDB" id="A0A088RWM9"/>
<keyword evidence="3 5" id="KW-0804">Transcription</keyword>
<comment type="similarity">
    <text evidence="5">Belongs to the eukaryotic RPC3/POLR3C RNA polymerase subunit family.</text>
</comment>
<proteinExistence type="inferred from homology"/>
<dbReference type="KEGG" id="lpan:LPMP_272560"/>
<comment type="subcellular location">
    <subcellularLocation>
        <location evidence="1 5">Nucleus</location>
    </subcellularLocation>
</comment>
<evidence type="ECO:0000256" key="4">
    <source>
        <dbReference type="ARBA" id="ARBA00023242"/>
    </source>
</evidence>
<keyword evidence="2 5" id="KW-0240">DNA-directed RNA polymerase</keyword>
<dbReference type="GeneID" id="22576433"/>
<keyword evidence="4 5" id="KW-0539">Nucleus</keyword>
<evidence type="ECO:0000256" key="3">
    <source>
        <dbReference type="ARBA" id="ARBA00023163"/>
    </source>
</evidence>
<organism evidence="6 7">
    <name type="scientific">Leishmania panamensis</name>
    <dbReference type="NCBI Taxonomy" id="5679"/>
    <lineage>
        <taxon>Eukaryota</taxon>
        <taxon>Discoba</taxon>
        <taxon>Euglenozoa</taxon>
        <taxon>Kinetoplastea</taxon>
        <taxon>Metakinetoplastina</taxon>
        <taxon>Trypanosomatida</taxon>
        <taxon>Trypanosomatidae</taxon>
        <taxon>Leishmaniinae</taxon>
        <taxon>Leishmania</taxon>
        <taxon>Leishmania guyanensis species complex</taxon>
    </lineage>
</organism>
<keyword evidence="7" id="KW-1185">Reference proteome</keyword>
<dbReference type="InterPro" id="IPR055207">
    <property type="entry name" value="POLR3C_WHD"/>
</dbReference>
<protein>
    <recommendedName>
        <fullName evidence="5">DNA-directed RNA polymerase III subunit RPC3</fullName>
        <shortName evidence="5">RNA polymerase III subunit C3</shortName>
    </recommendedName>
</protein>